<feature type="domain" description="HTH myb-type" evidence="3">
    <location>
        <begin position="106"/>
        <end position="160"/>
    </location>
</feature>
<feature type="region of interest" description="Disordered" evidence="1">
    <location>
        <begin position="21"/>
        <end position="58"/>
    </location>
</feature>
<reference evidence="4 5" key="1">
    <citation type="submission" date="2014-06" db="EMBL/GenBank/DDBJ databases">
        <authorList>
            <person name="Swart Estienne"/>
        </authorList>
    </citation>
    <scope>NUCLEOTIDE SEQUENCE [LARGE SCALE GENOMIC DNA]</scope>
    <source>
        <strain evidence="4 5">130c</strain>
    </source>
</reference>
<gene>
    <name evidence="4" type="primary">Contig13805.g14724</name>
    <name evidence="4" type="ORF">STYLEM_18879</name>
</gene>
<feature type="compositionally biased region" description="Polar residues" evidence="1">
    <location>
        <begin position="534"/>
        <end position="543"/>
    </location>
</feature>
<evidence type="ECO:0000256" key="1">
    <source>
        <dbReference type="SAM" id="MobiDB-lite"/>
    </source>
</evidence>
<accession>A0A078B8X4</accession>
<proteinExistence type="predicted"/>
<dbReference type="InterPro" id="IPR001005">
    <property type="entry name" value="SANT/Myb"/>
</dbReference>
<dbReference type="InterPro" id="IPR009057">
    <property type="entry name" value="Homeodomain-like_sf"/>
</dbReference>
<dbReference type="EMBL" id="CCKQ01017845">
    <property type="protein sequence ID" value="CDW89742.1"/>
    <property type="molecule type" value="Genomic_DNA"/>
</dbReference>
<dbReference type="Proteomes" id="UP000039865">
    <property type="component" value="Unassembled WGS sequence"/>
</dbReference>
<dbReference type="PROSITE" id="PS51294">
    <property type="entry name" value="HTH_MYB"/>
    <property type="match status" value="2"/>
</dbReference>
<feature type="region of interest" description="Disordered" evidence="1">
    <location>
        <begin position="513"/>
        <end position="548"/>
    </location>
</feature>
<name>A0A078B8X4_STYLE</name>
<feature type="domain" description="Myb-like" evidence="2">
    <location>
        <begin position="106"/>
        <end position="156"/>
    </location>
</feature>
<organism evidence="4 5">
    <name type="scientific">Stylonychia lemnae</name>
    <name type="common">Ciliate</name>
    <dbReference type="NCBI Taxonomy" id="5949"/>
    <lineage>
        <taxon>Eukaryota</taxon>
        <taxon>Sar</taxon>
        <taxon>Alveolata</taxon>
        <taxon>Ciliophora</taxon>
        <taxon>Intramacronucleata</taxon>
        <taxon>Spirotrichea</taxon>
        <taxon>Stichotrichia</taxon>
        <taxon>Sporadotrichida</taxon>
        <taxon>Oxytrichidae</taxon>
        <taxon>Stylonychinae</taxon>
        <taxon>Stylonychia</taxon>
    </lineage>
</organism>
<dbReference type="Gene3D" id="1.10.10.60">
    <property type="entry name" value="Homeodomain-like"/>
    <property type="match status" value="2"/>
</dbReference>
<dbReference type="PANTHER" id="PTHR45614">
    <property type="entry name" value="MYB PROTEIN-RELATED"/>
    <property type="match status" value="1"/>
</dbReference>
<dbReference type="Pfam" id="PF00249">
    <property type="entry name" value="Myb_DNA-binding"/>
    <property type="match status" value="2"/>
</dbReference>
<sequence>MRGNLEDHNIILDDLSHELVDPNQGRGLGGSAHGHNENSASLYSNRRKHKDDKTPFSPEEDQYMIQIVQQHGIKKWGLISELVNQKFNTQNRNPKICRERWHNHLDPAINKKQWSDYEEMQFIQAHQTLGNRWAEISKVIKGRTDNAIKNHFYSSLRKNISRISKDVVTLDQKLSPQARQHSIYLISYLRGLLQKQIDYERQQSVIEEFKGRDTNLAFQNVGSNDKYLINKLRSYNITLEKIDQYLVKLRQDSNGLDSTNRQNINNLAQFIQFSNMQEKMFGEDECDQNQSNGSSNMLNQRTAPSINNLQQQNTEKLQSFQSNSPASNQALLGQAQQQQLNIPEGFFKPIPQYTSPKMTPPTAQTPEIQANHIQTQHLQSPSIQNLQPNIQQILLNQIYQQNNQSAMNQNGLGNNGLIHGLNSRGVMQQQHSGQQQQMQDSTYVQQQQLMNNLGLGQFTGVQALSTQNIKMNDLLLALNSLNSQQPNTFSSISPYKRNLIQATLECQSLNSSVTSWTDKSQSPKFLSDNESVKSDTSNKSAQPVYNGRGSFFFPGQQQRFQLQSSHSFSELPQGQDLLQNINGAAPGQNIVYGLIQNNGHQLPMQRNSSNGVVQIPIQQYQDPNHQLRRSHSSNQIQAYDYPMGRKKSLFYHQHNGGQQDQDACSDDDLVRSDVES</sequence>
<dbReference type="InterPro" id="IPR050560">
    <property type="entry name" value="MYB_TF"/>
</dbReference>
<dbReference type="SMART" id="SM00717">
    <property type="entry name" value="SANT"/>
    <property type="match status" value="2"/>
</dbReference>
<dbReference type="PROSITE" id="PS50090">
    <property type="entry name" value="MYB_LIKE"/>
    <property type="match status" value="2"/>
</dbReference>
<feature type="compositionally biased region" description="Polar residues" evidence="1">
    <location>
        <begin position="513"/>
        <end position="524"/>
    </location>
</feature>
<dbReference type="GO" id="GO:0000978">
    <property type="term" value="F:RNA polymerase II cis-regulatory region sequence-specific DNA binding"/>
    <property type="evidence" value="ECO:0007669"/>
    <property type="project" value="TreeGrafter"/>
</dbReference>
<evidence type="ECO:0000313" key="5">
    <source>
        <dbReference type="Proteomes" id="UP000039865"/>
    </source>
</evidence>
<keyword evidence="5" id="KW-1185">Reference proteome</keyword>
<dbReference type="InParanoid" id="A0A078B8X4"/>
<dbReference type="OMA" id="ICRERWH"/>
<dbReference type="OrthoDB" id="2143914at2759"/>
<dbReference type="AlphaFoldDB" id="A0A078B8X4"/>
<evidence type="ECO:0000313" key="4">
    <source>
        <dbReference type="EMBL" id="CDW89742.1"/>
    </source>
</evidence>
<evidence type="ECO:0000259" key="2">
    <source>
        <dbReference type="PROSITE" id="PS50090"/>
    </source>
</evidence>
<evidence type="ECO:0000259" key="3">
    <source>
        <dbReference type="PROSITE" id="PS51294"/>
    </source>
</evidence>
<keyword evidence="4" id="KW-0238">DNA-binding</keyword>
<dbReference type="CDD" id="cd00167">
    <property type="entry name" value="SANT"/>
    <property type="match status" value="2"/>
</dbReference>
<feature type="region of interest" description="Disordered" evidence="1">
    <location>
        <begin position="655"/>
        <end position="676"/>
    </location>
</feature>
<dbReference type="GO" id="GO:0000981">
    <property type="term" value="F:DNA-binding transcription factor activity, RNA polymerase II-specific"/>
    <property type="evidence" value="ECO:0007669"/>
    <property type="project" value="TreeGrafter"/>
</dbReference>
<feature type="domain" description="Myb-like" evidence="2">
    <location>
        <begin position="48"/>
        <end position="105"/>
    </location>
</feature>
<protein>
    <submittedName>
        <fullName evidence="4">Myb-like dna-binding domain protein</fullName>
    </submittedName>
</protein>
<dbReference type="SUPFAM" id="SSF46689">
    <property type="entry name" value="Homeodomain-like"/>
    <property type="match status" value="1"/>
</dbReference>
<dbReference type="PANTHER" id="PTHR45614:SF274">
    <property type="entry name" value="MYB-LIKE DNA-BINDING PROTEIN"/>
    <property type="match status" value="1"/>
</dbReference>
<dbReference type="InterPro" id="IPR017930">
    <property type="entry name" value="Myb_dom"/>
</dbReference>
<feature type="domain" description="HTH myb-type" evidence="3">
    <location>
        <begin position="53"/>
        <end position="105"/>
    </location>
</feature>
<dbReference type="GO" id="GO:0005634">
    <property type="term" value="C:nucleus"/>
    <property type="evidence" value="ECO:0007669"/>
    <property type="project" value="TreeGrafter"/>
</dbReference>